<evidence type="ECO:0000313" key="10">
    <source>
        <dbReference type="EMBL" id="CCD13583.1"/>
    </source>
</evidence>
<keyword evidence="7" id="KW-0325">Glycoprotein</keyword>
<dbReference type="EMBL" id="CAEQ01001195">
    <property type="protein sequence ID" value="CCD13583.1"/>
    <property type="molecule type" value="Genomic_DNA"/>
</dbReference>
<reference evidence="10 11" key="2">
    <citation type="journal article" date="2012" name="Proc. Natl. Acad. Sci. U.S.A.">
        <title>Antigenic diversity is generated by distinct evolutionary mechanisms in African trypanosome species.</title>
        <authorList>
            <person name="Jackson A.P."/>
            <person name="Berry A."/>
            <person name="Aslett M."/>
            <person name="Allison H.C."/>
            <person name="Burton P."/>
            <person name="Vavrova-Anderson J."/>
            <person name="Brown R."/>
            <person name="Browne H."/>
            <person name="Corton N."/>
            <person name="Hauser H."/>
            <person name="Gamble J."/>
            <person name="Gilderthorp R."/>
            <person name="Marcello L."/>
            <person name="McQuillan J."/>
            <person name="Otto T.D."/>
            <person name="Quail M.A."/>
            <person name="Sanders M.J."/>
            <person name="van Tonder A."/>
            <person name="Ginger M.L."/>
            <person name="Field M.C."/>
            <person name="Barry J.D."/>
            <person name="Hertz-Fowler C."/>
            <person name="Berriman M."/>
        </authorList>
    </citation>
    <scope>NUCLEOTIDE SEQUENCE [LARGE SCALE GENOMIC DNA]</scope>
    <source>
        <strain evidence="10 11">IL3000</strain>
    </source>
</reference>
<evidence type="ECO:0000256" key="6">
    <source>
        <dbReference type="ARBA" id="ARBA00023136"/>
    </source>
</evidence>
<reference evidence="11" key="1">
    <citation type="submission" date="2011-07" db="EMBL/GenBank/DDBJ databases">
        <title>Divergent evolution of antigenic variation in African trypanosomes.</title>
        <authorList>
            <person name="Jackson A.P."/>
            <person name="Berry A."/>
            <person name="Allison H.C."/>
            <person name="Burton P."/>
            <person name="Anderson J."/>
            <person name="Aslett M."/>
            <person name="Brown R."/>
            <person name="Corton N."/>
            <person name="Harris D."/>
            <person name="Hauser H."/>
            <person name="Gamble J."/>
            <person name="Gilderthorp R."/>
            <person name="McQuillan J."/>
            <person name="Quail M.A."/>
            <person name="Sanders M."/>
            <person name="Van Tonder A."/>
            <person name="Ginger M.L."/>
            <person name="Donelson J.E."/>
            <person name="Field M.C."/>
            <person name="Barry J.D."/>
            <person name="Berriman M."/>
            <person name="Hertz-Fowler C."/>
        </authorList>
    </citation>
    <scope>NUCLEOTIDE SEQUENCE [LARGE SCALE GENOMIC DNA]</scope>
    <source>
        <strain evidence="11">IL3000</strain>
    </source>
</reference>
<keyword evidence="5" id="KW-0732">Signal</keyword>
<organism evidence="10 11">
    <name type="scientific">Trypanosoma congolense (strain IL3000)</name>
    <dbReference type="NCBI Taxonomy" id="1068625"/>
    <lineage>
        <taxon>Eukaryota</taxon>
        <taxon>Discoba</taxon>
        <taxon>Euglenozoa</taxon>
        <taxon>Kinetoplastea</taxon>
        <taxon>Metakinetoplastina</taxon>
        <taxon>Trypanosomatida</taxon>
        <taxon>Trypanosomatidae</taxon>
        <taxon>Trypanosoma</taxon>
        <taxon>Nannomonas</taxon>
    </lineage>
</organism>
<evidence type="ECO:0000256" key="2">
    <source>
        <dbReference type="ARBA" id="ARBA00004609"/>
    </source>
</evidence>
<dbReference type="GO" id="GO:0005886">
    <property type="term" value="C:plasma membrane"/>
    <property type="evidence" value="ECO:0007669"/>
    <property type="project" value="UniProtKB-SubCell"/>
</dbReference>
<evidence type="ECO:0000256" key="8">
    <source>
        <dbReference type="ARBA" id="ARBA00023288"/>
    </source>
</evidence>
<dbReference type="InterPro" id="IPR025932">
    <property type="entry name" value="Trypano_VSG_B_N_dom"/>
</dbReference>
<name>F9W8P8_TRYCI</name>
<keyword evidence="6" id="KW-0472">Membrane</keyword>
<evidence type="ECO:0000256" key="5">
    <source>
        <dbReference type="ARBA" id="ARBA00022729"/>
    </source>
</evidence>
<comment type="caution">
    <text evidence="10">The sequence shown here is derived from an EMBL/GenBank/DDBJ whole genome shotgun (WGS) entry which is preliminary data.</text>
</comment>
<comment type="subcellular location">
    <subcellularLocation>
        <location evidence="2">Cell membrane</location>
        <topology evidence="2">Lipid-anchor</topology>
        <topology evidence="2">GPI-anchor</topology>
    </subcellularLocation>
</comment>
<sequence length="134" mass="14172">MENSSDYQVQPTITRESAIAQAILKRITQKAHTILKEIKRVNATRDIEKVKAEFAKVIFGEGVNKSHLCDGALKDVKDRATACGKPGAGEKGGSAGNNLVVDFFCLCAMSTDGEGIGSVCSVEVCGKGGNKPDK</sequence>
<keyword evidence="11" id="KW-1185">Reference proteome</keyword>
<gene>
    <name evidence="10" type="ORF">TCIL3000_0_43250</name>
</gene>
<keyword evidence="8" id="KW-0449">Lipoprotein</keyword>
<proteinExistence type="predicted"/>
<feature type="domain" description="Trypanosome variant surface glycoprotein B-type N-terminal" evidence="9">
    <location>
        <begin position="14"/>
        <end position="122"/>
    </location>
</feature>
<dbReference type="Proteomes" id="UP000000702">
    <property type="component" value="Unassembled WGS sequence"/>
</dbReference>
<evidence type="ECO:0000256" key="1">
    <source>
        <dbReference type="ARBA" id="ARBA00002523"/>
    </source>
</evidence>
<dbReference type="VEuPathDB" id="TriTrypDB:TcIL3000_0_43250"/>
<dbReference type="Pfam" id="PF13206">
    <property type="entry name" value="VSG_B"/>
    <property type="match status" value="1"/>
</dbReference>
<keyword evidence="3" id="KW-1003">Cell membrane</keyword>
<evidence type="ECO:0000256" key="4">
    <source>
        <dbReference type="ARBA" id="ARBA00022622"/>
    </source>
</evidence>
<protein>
    <submittedName>
        <fullName evidence="10">WGS project CAEQ00000000 data, annotated contig 1758</fullName>
    </submittedName>
</protein>
<dbReference type="GO" id="GO:0098552">
    <property type="term" value="C:side of membrane"/>
    <property type="evidence" value="ECO:0007669"/>
    <property type="project" value="UniProtKB-KW"/>
</dbReference>
<dbReference type="AlphaFoldDB" id="F9W8P8"/>
<evidence type="ECO:0000313" key="11">
    <source>
        <dbReference type="Proteomes" id="UP000000702"/>
    </source>
</evidence>
<evidence type="ECO:0000256" key="7">
    <source>
        <dbReference type="ARBA" id="ARBA00023180"/>
    </source>
</evidence>
<evidence type="ECO:0000256" key="3">
    <source>
        <dbReference type="ARBA" id="ARBA00022475"/>
    </source>
</evidence>
<evidence type="ECO:0000259" key="9">
    <source>
        <dbReference type="Pfam" id="PF13206"/>
    </source>
</evidence>
<accession>F9W8P8</accession>
<feature type="non-terminal residue" evidence="10">
    <location>
        <position position="134"/>
    </location>
</feature>
<comment type="function">
    <text evidence="1">VSG forms a coat on the surface of the parasite. The trypanosome evades the immune response of the host by expressing a series of antigenically distinct VSGs from an estimated 1000 VSG genes.</text>
</comment>
<keyword evidence="4" id="KW-0336">GPI-anchor</keyword>